<keyword evidence="6" id="KW-1015">Disulfide bond</keyword>
<dbReference type="PANTHER" id="PTHR19282">
    <property type="entry name" value="TETRASPANIN"/>
    <property type="match status" value="1"/>
</dbReference>
<comment type="subcellular location">
    <subcellularLocation>
        <location evidence="1 7">Membrane</location>
        <topology evidence="1 7">Multi-pass membrane protein</topology>
    </subcellularLocation>
</comment>
<evidence type="ECO:0000313" key="8">
    <source>
        <dbReference type="EMBL" id="VDO01215.1"/>
    </source>
</evidence>
<sequence>MGCFSGLLRLFLVILNAVLLVAFAALAVMGMLIRFNESYLMGLLSKVVEKWPVRFLHDLIILIQNFGGPVSIALIAIGIFVAIIAIMGIMALLCKAKCLAKIYLIGIALLSVAELAMIIYVFAIPGNMDKVVEKLLKKTLQVYGEDSNIGQASVSLWEMIGSGPPKSCCGLSGYEDFKDGKDLPSSCCENTSNSPPQSTKCTYTEAKGKNVDGCKDKIESYVKENKTPFIAVPCGLFAFQVIVLIIMFGLCKRWNRYD</sequence>
<dbReference type="OrthoDB" id="9972904at2759"/>
<evidence type="ECO:0000256" key="3">
    <source>
        <dbReference type="ARBA" id="ARBA00022692"/>
    </source>
</evidence>
<feature type="disulfide bond" evidence="6">
    <location>
        <begin position="168"/>
        <end position="201"/>
    </location>
</feature>
<keyword evidence="9" id="KW-1185">Reference proteome</keyword>
<proteinExistence type="inferred from homology"/>
<dbReference type="WBParaSite" id="HNAJ_0000535701-mRNA-1">
    <property type="protein sequence ID" value="HNAJ_0000535701-mRNA-1"/>
    <property type="gene ID" value="HNAJ_0000535701"/>
</dbReference>
<dbReference type="STRING" id="102285.A0A0R3TE68"/>
<gene>
    <name evidence="8" type="ORF">HNAJ_LOCUS5355</name>
</gene>
<keyword evidence="3 7" id="KW-0812">Transmembrane</keyword>
<keyword evidence="4 7" id="KW-1133">Transmembrane helix</keyword>
<reference evidence="8 9" key="2">
    <citation type="submission" date="2018-11" db="EMBL/GenBank/DDBJ databases">
        <authorList>
            <consortium name="Pathogen Informatics"/>
        </authorList>
    </citation>
    <scope>NUCLEOTIDE SEQUENCE [LARGE SCALE GENOMIC DNA]</scope>
</reference>
<feature type="transmembrane region" description="Helical" evidence="7">
    <location>
        <begin position="229"/>
        <end position="251"/>
    </location>
</feature>
<evidence type="ECO:0000256" key="1">
    <source>
        <dbReference type="ARBA" id="ARBA00004141"/>
    </source>
</evidence>
<evidence type="ECO:0000256" key="6">
    <source>
        <dbReference type="PIRSR" id="PIRSR002419-1"/>
    </source>
</evidence>
<protein>
    <recommendedName>
        <fullName evidence="7">Tetraspanin</fullName>
    </recommendedName>
</protein>
<feature type="transmembrane region" description="Helical" evidence="7">
    <location>
        <begin position="72"/>
        <end position="93"/>
    </location>
</feature>
<dbReference type="InterPro" id="IPR000301">
    <property type="entry name" value="Tetraspanin_animals"/>
</dbReference>
<accession>A0A0R3TE68</accession>
<dbReference type="PIRSF" id="PIRSF002419">
    <property type="entry name" value="Tetraspanin"/>
    <property type="match status" value="1"/>
</dbReference>
<dbReference type="AlphaFoldDB" id="A0A0R3TE68"/>
<dbReference type="InterPro" id="IPR018499">
    <property type="entry name" value="Tetraspanin/Peripherin"/>
</dbReference>
<dbReference type="SUPFAM" id="SSF48652">
    <property type="entry name" value="Tetraspanin"/>
    <property type="match status" value="1"/>
</dbReference>
<dbReference type="GO" id="GO:0016020">
    <property type="term" value="C:membrane"/>
    <property type="evidence" value="ECO:0007669"/>
    <property type="project" value="UniProtKB-SubCell"/>
</dbReference>
<evidence type="ECO:0000313" key="9">
    <source>
        <dbReference type="Proteomes" id="UP000278807"/>
    </source>
</evidence>
<dbReference type="Pfam" id="PF00335">
    <property type="entry name" value="Tetraspanin"/>
    <property type="match status" value="1"/>
</dbReference>
<organism evidence="10">
    <name type="scientific">Rodentolepis nana</name>
    <name type="common">Dwarf tapeworm</name>
    <name type="synonym">Hymenolepis nana</name>
    <dbReference type="NCBI Taxonomy" id="102285"/>
    <lineage>
        <taxon>Eukaryota</taxon>
        <taxon>Metazoa</taxon>
        <taxon>Spiralia</taxon>
        <taxon>Lophotrochozoa</taxon>
        <taxon>Platyhelminthes</taxon>
        <taxon>Cestoda</taxon>
        <taxon>Eucestoda</taxon>
        <taxon>Cyclophyllidea</taxon>
        <taxon>Hymenolepididae</taxon>
        <taxon>Rodentolepis</taxon>
    </lineage>
</organism>
<feature type="transmembrane region" description="Helical" evidence="7">
    <location>
        <begin position="7"/>
        <end position="33"/>
    </location>
</feature>
<evidence type="ECO:0000313" key="10">
    <source>
        <dbReference type="WBParaSite" id="HNAJ_0000535701-mRNA-1"/>
    </source>
</evidence>
<feature type="transmembrane region" description="Helical" evidence="7">
    <location>
        <begin position="102"/>
        <end position="123"/>
    </location>
</feature>
<evidence type="ECO:0000256" key="2">
    <source>
        <dbReference type="ARBA" id="ARBA00006840"/>
    </source>
</evidence>
<dbReference type="InterPro" id="IPR008952">
    <property type="entry name" value="Tetraspanin_EC2_sf"/>
</dbReference>
<feature type="disulfide bond" evidence="6">
    <location>
        <begin position="169"/>
        <end position="188"/>
    </location>
</feature>
<evidence type="ECO:0000256" key="5">
    <source>
        <dbReference type="ARBA" id="ARBA00023136"/>
    </source>
</evidence>
<reference evidence="10" key="1">
    <citation type="submission" date="2017-02" db="UniProtKB">
        <authorList>
            <consortium name="WormBaseParasite"/>
        </authorList>
    </citation>
    <scope>IDENTIFICATION</scope>
</reference>
<keyword evidence="5 7" id="KW-0472">Membrane</keyword>
<dbReference type="Proteomes" id="UP000278807">
    <property type="component" value="Unassembled WGS sequence"/>
</dbReference>
<dbReference type="Gene3D" id="1.10.1450.10">
    <property type="entry name" value="Tetraspanin"/>
    <property type="match status" value="1"/>
</dbReference>
<evidence type="ECO:0000256" key="4">
    <source>
        <dbReference type="ARBA" id="ARBA00022989"/>
    </source>
</evidence>
<dbReference type="PANTHER" id="PTHR19282:SF452">
    <property type="entry name" value="LD03691P"/>
    <property type="match status" value="1"/>
</dbReference>
<dbReference type="EMBL" id="UZAE01004477">
    <property type="protein sequence ID" value="VDO01215.1"/>
    <property type="molecule type" value="Genomic_DNA"/>
</dbReference>
<evidence type="ECO:0000256" key="7">
    <source>
        <dbReference type="RuleBase" id="RU361218"/>
    </source>
</evidence>
<name>A0A0R3TE68_RODNA</name>
<dbReference type="CDD" id="cd03127">
    <property type="entry name" value="tetraspanin_LEL"/>
    <property type="match status" value="1"/>
</dbReference>
<comment type="similarity">
    <text evidence="2 7">Belongs to the tetraspanin (TM4SF) family.</text>
</comment>